<keyword evidence="8" id="KW-0560">Oxidoreductase</keyword>
<feature type="transmembrane region" description="Helical" evidence="12">
    <location>
        <begin position="47"/>
        <end position="68"/>
    </location>
</feature>
<comment type="similarity">
    <text evidence="2">Belongs to the fatty acid desaturase type 1 family. AlkB subfamily.</text>
</comment>
<evidence type="ECO:0000256" key="5">
    <source>
        <dbReference type="ARBA" id="ARBA00022692"/>
    </source>
</evidence>
<feature type="non-terminal residue" evidence="14">
    <location>
        <position position="1"/>
    </location>
</feature>
<keyword evidence="9" id="KW-0408">Iron</keyword>
<evidence type="ECO:0000256" key="7">
    <source>
        <dbReference type="ARBA" id="ARBA00022989"/>
    </source>
</evidence>
<evidence type="ECO:0000256" key="8">
    <source>
        <dbReference type="ARBA" id="ARBA00023002"/>
    </source>
</evidence>
<dbReference type="GO" id="GO:0004497">
    <property type="term" value="F:monooxygenase activity"/>
    <property type="evidence" value="ECO:0007669"/>
    <property type="project" value="UniProtKB-KW"/>
</dbReference>
<dbReference type="InterPro" id="IPR033885">
    <property type="entry name" value="AlkB/XylM"/>
</dbReference>
<name>A0A1X6NIE8_PORUM</name>
<keyword evidence="5 12" id="KW-0812">Transmembrane</keyword>
<dbReference type="AlphaFoldDB" id="A0A1X6NIE8"/>
<dbReference type="Pfam" id="PF00487">
    <property type="entry name" value="FA_desaturase"/>
    <property type="match status" value="1"/>
</dbReference>
<evidence type="ECO:0000256" key="1">
    <source>
        <dbReference type="ARBA" id="ARBA00004429"/>
    </source>
</evidence>
<evidence type="ECO:0000313" key="15">
    <source>
        <dbReference type="Proteomes" id="UP000218209"/>
    </source>
</evidence>
<evidence type="ECO:0000259" key="13">
    <source>
        <dbReference type="Pfam" id="PF00487"/>
    </source>
</evidence>
<dbReference type="GO" id="GO:0046872">
    <property type="term" value="F:metal ion binding"/>
    <property type="evidence" value="ECO:0007669"/>
    <property type="project" value="UniProtKB-KW"/>
</dbReference>
<keyword evidence="3" id="KW-1003">Cell membrane</keyword>
<proteinExistence type="inferred from homology"/>
<sequence>PGARDASSSPASSLAYRLPVYGWLPVQFALLLWGAREAAVGRAASSASTFGGLALSLGIVGAGGINAAHELLHRAGRGERCAAAALLASVAYGHFAVEHAVGHHGRVGTAADPATARLGEPFYAFLPRSVGGGFRSAWAIARRRRRRSGRGGRPRAAHGVAASLVASAALAAALGGAWGARAVALWAAQAAVAVVILEKVNYMEHYGLRVGAHHSWEAPQTLTNVLLFKLQRHADHHQHAGRRYQTLRASPASPVLPAGYPTMALLCMVPP</sequence>
<feature type="transmembrane region" description="Helical" evidence="12">
    <location>
        <begin position="156"/>
        <end position="177"/>
    </location>
</feature>
<dbReference type="InterPro" id="IPR005804">
    <property type="entry name" value="FA_desaturase_dom"/>
</dbReference>
<gene>
    <name evidence="14" type="ORF">BU14_2987s0001</name>
</gene>
<evidence type="ECO:0000313" key="14">
    <source>
        <dbReference type="EMBL" id="OSX68332.1"/>
    </source>
</evidence>
<feature type="transmembrane region" description="Helical" evidence="12">
    <location>
        <begin position="14"/>
        <end position="35"/>
    </location>
</feature>
<keyword evidence="11 12" id="KW-0472">Membrane</keyword>
<evidence type="ECO:0000256" key="6">
    <source>
        <dbReference type="ARBA" id="ARBA00022723"/>
    </source>
</evidence>
<evidence type="ECO:0000256" key="9">
    <source>
        <dbReference type="ARBA" id="ARBA00023004"/>
    </source>
</evidence>
<keyword evidence="4" id="KW-0997">Cell inner membrane</keyword>
<accession>A0A1X6NIE8</accession>
<evidence type="ECO:0000256" key="12">
    <source>
        <dbReference type="SAM" id="Phobius"/>
    </source>
</evidence>
<keyword evidence="6" id="KW-0479">Metal-binding</keyword>
<evidence type="ECO:0000256" key="2">
    <source>
        <dbReference type="ARBA" id="ARBA00010823"/>
    </source>
</evidence>
<keyword evidence="10" id="KW-0503">Monooxygenase</keyword>
<evidence type="ECO:0000256" key="4">
    <source>
        <dbReference type="ARBA" id="ARBA00022519"/>
    </source>
</evidence>
<reference evidence="14 15" key="1">
    <citation type="submission" date="2017-03" db="EMBL/GenBank/DDBJ databases">
        <title>WGS assembly of Porphyra umbilicalis.</title>
        <authorList>
            <person name="Brawley S.H."/>
            <person name="Blouin N.A."/>
            <person name="Ficko-Blean E."/>
            <person name="Wheeler G.L."/>
            <person name="Lohr M."/>
            <person name="Goodson H.V."/>
            <person name="Jenkins J.W."/>
            <person name="Blaby-Haas C.E."/>
            <person name="Helliwell K.E."/>
            <person name="Chan C."/>
            <person name="Marriage T."/>
            <person name="Bhattacharya D."/>
            <person name="Klein A.S."/>
            <person name="Badis Y."/>
            <person name="Brodie J."/>
            <person name="Cao Y."/>
            <person name="Collen J."/>
            <person name="Dittami S.M."/>
            <person name="Gachon C.M."/>
            <person name="Green B.R."/>
            <person name="Karpowicz S."/>
            <person name="Kim J.W."/>
            <person name="Kudahl U."/>
            <person name="Lin S."/>
            <person name="Michel G."/>
            <person name="Mittag M."/>
            <person name="Olson B.J."/>
            <person name="Pangilinan J."/>
            <person name="Peng Y."/>
            <person name="Qiu H."/>
            <person name="Shu S."/>
            <person name="Singer J.T."/>
            <person name="Smith A.G."/>
            <person name="Sprecher B.N."/>
            <person name="Wagner V."/>
            <person name="Wang W."/>
            <person name="Wang Z.-Y."/>
            <person name="Yan J."/>
            <person name="Yarish C."/>
            <person name="Zoeuner-Riek S."/>
            <person name="Zhuang Y."/>
            <person name="Zou Y."/>
            <person name="Lindquist E.A."/>
            <person name="Grimwood J."/>
            <person name="Barry K."/>
            <person name="Rokhsar D.S."/>
            <person name="Schmutz J."/>
            <person name="Stiller J.W."/>
            <person name="Grossman A.R."/>
            <person name="Prochnik S.E."/>
        </authorList>
    </citation>
    <scope>NUCLEOTIDE SEQUENCE [LARGE SCALE GENOMIC DNA]</scope>
    <source>
        <strain evidence="14">4086291</strain>
    </source>
</reference>
<dbReference type="PANTHER" id="PTHR38674">
    <property type="entry name" value="ALKANE 1-MONOOXYGENASE 1"/>
    <property type="match status" value="1"/>
</dbReference>
<dbReference type="PANTHER" id="PTHR38674:SF1">
    <property type="entry name" value="ALKANE 1-MONOOXYGENASE 1"/>
    <property type="match status" value="1"/>
</dbReference>
<organism evidence="14 15">
    <name type="scientific">Porphyra umbilicalis</name>
    <name type="common">Purple laver</name>
    <name type="synonym">Red alga</name>
    <dbReference type="NCBI Taxonomy" id="2786"/>
    <lineage>
        <taxon>Eukaryota</taxon>
        <taxon>Rhodophyta</taxon>
        <taxon>Bangiophyceae</taxon>
        <taxon>Bangiales</taxon>
        <taxon>Bangiaceae</taxon>
        <taxon>Porphyra</taxon>
    </lineage>
</organism>
<dbReference type="GO" id="GO:0006629">
    <property type="term" value="P:lipid metabolic process"/>
    <property type="evidence" value="ECO:0007669"/>
    <property type="project" value="InterPro"/>
</dbReference>
<feature type="domain" description="Fatty acid desaturase" evidence="13">
    <location>
        <begin position="51"/>
        <end position="249"/>
    </location>
</feature>
<protein>
    <recommendedName>
        <fullName evidence="13">Fatty acid desaturase domain-containing protein</fullName>
    </recommendedName>
</protein>
<evidence type="ECO:0000256" key="10">
    <source>
        <dbReference type="ARBA" id="ARBA00023033"/>
    </source>
</evidence>
<keyword evidence="15" id="KW-1185">Reference proteome</keyword>
<dbReference type="OrthoDB" id="507375at2759"/>
<comment type="subcellular location">
    <subcellularLocation>
        <location evidence="1">Cell inner membrane</location>
        <topology evidence="1">Multi-pass membrane protein</topology>
    </subcellularLocation>
</comment>
<keyword evidence="7 12" id="KW-1133">Transmembrane helix</keyword>
<evidence type="ECO:0000256" key="3">
    <source>
        <dbReference type="ARBA" id="ARBA00022475"/>
    </source>
</evidence>
<dbReference type="EMBL" id="KV920710">
    <property type="protein sequence ID" value="OSX68332.1"/>
    <property type="molecule type" value="Genomic_DNA"/>
</dbReference>
<dbReference type="GO" id="GO:0005886">
    <property type="term" value="C:plasma membrane"/>
    <property type="evidence" value="ECO:0007669"/>
    <property type="project" value="UniProtKB-SubCell"/>
</dbReference>
<feature type="non-terminal residue" evidence="14">
    <location>
        <position position="271"/>
    </location>
</feature>
<evidence type="ECO:0000256" key="11">
    <source>
        <dbReference type="ARBA" id="ARBA00023136"/>
    </source>
</evidence>
<dbReference type="Proteomes" id="UP000218209">
    <property type="component" value="Unassembled WGS sequence"/>
</dbReference>